<reference evidence="2 3" key="2">
    <citation type="journal article" date="2016" name="PLoS ONE">
        <title>Genomic Diversity of Enterotoxigenic Strains of Bacteroides fragilis.</title>
        <authorList>
            <person name="Pierce J.V."/>
            <person name="Bernstein H.D."/>
        </authorList>
    </citation>
    <scope>NUCLEOTIDE SEQUENCE [LARGE SCALE GENOMIC DNA]</scope>
    <source>
        <strain evidence="2 3">20793-3</strain>
    </source>
</reference>
<evidence type="ECO:0000313" key="4">
    <source>
        <dbReference type="Proteomes" id="UP000460666"/>
    </source>
</evidence>
<dbReference type="EMBL" id="LIDT01000023">
    <property type="protein sequence ID" value="OCR31867.1"/>
    <property type="molecule type" value="Genomic_DNA"/>
</dbReference>
<gene>
    <name evidence="2" type="ORF">AC094_18580</name>
    <name evidence="1" type="ORF">F2Z89_13710</name>
</gene>
<dbReference type="Proteomes" id="UP000460666">
    <property type="component" value="Unassembled WGS sequence"/>
</dbReference>
<name>A0A2M9USS9_BACFG</name>
<reference evidence="1 4" key="3">
    <citation type="journal article" date="2019" name="Nat. Med.">
        <title>A library of human gut bacterial isolates paired with longitudinal multiomics data enables mechanistic microbiome research.</title>
        <authorList>
            <person name="Poyet M."/>
            <person name="Groussin M."/>
            <person name="Gibbons S.M."/>
            <person name="Avila-Pacheco J."/>
            <person name="Jiang X."/>
            <person name="Kearney S.M."/>
            <person name="Perrotta A.R."/>
            <person name="Berdy B."/>
            <person name="Zhao S."/>
            <person name="Lieberman T.D."/>
            <person name="Swanson P.K."/>
            <person name="Smith M."/>
            <person name="Roesemann S."/>
            <person name="Alexander J.E."/>
            <person name="Rich S.A."/>
            <person name="Livny J."/>
            <person name="Vlamakis H."/>
            <person name="Clish C."/>
            <person name="Bullock K."/>
            <person name="Deik A."/>
            <person name="Scott J."/>
            <person name="Pierce K.A."/>
            <person name="Xavier R.J."/>
            <person name="Alm E.J."/>
        </authorList>
    </citation>
    <scope>NUCLEOTIDE SEQUENCE [LARGE SCALE GENOMIC DNA]</scope>
    <source>
        <strain evidence="1 4">BIOML-A46</strain>
    </source>
</reference>
<dbReference type="RefSeq" id="WP_032579752.1">
    <property type="nucleotide sequence ID" value="NZ_JADNCR010000005.1"/>
</dbReference>
<accession>A0A2M9USS9</accession>
<dbReference type="Proteomes" id="UP000093197">
    <property type="component" value="Unassembled WGS sequence"/>
</dbReference>
<dbReference type="AlphaFoldDB" id="A0A2M9USS9"/>
<dbReference type="EMBL" id="VWCJ01000008">
    <property type="protein sequence ID" value="KAA4996496.1"/>
    <property type="molecule type" value="Genomic_DNA"/>
</dbReference>
<comment type="caution">
    <text evidence="1">The sequence shown here is derived from an EMBL/GenBank/DDBJ whole genome shotgun (WGS) entry which is preliminary data.</text>
</comment>
<sequence>MFQEESRTVQVNGKAVSGDYQYNVNYSVNNDNLSRLHCEIIKTVTEEIDTPTGKQPVTSGRYIGYLLLESGSKQMSLPESENVAAHFEVFDQITAEVKQTITPAVSSKKTTK</sequence>
<organism evidence="1 4">
    <name type="scientific">Bacteroides fragilis</name>
    <dbReference type="NCBI Taxonomy" id="817"/>
    <lineage>
        <taxon>Bacteria</taxon>
        <taxon>Pseudomonadati</taxon>
        <taxon>Bacteroidota</taxon>
        <taxon>Bacteroidia</taxon>
        <taxon>Bacteroidales</taxon>
        <taxon>Bacteroidaceae</taxon>
        <taxon>Bacteroides</taxon>
    </lineage>
</organism>
<reference evidence="2" key="1">
    <citation type="submission" date="2015-08" db="EMBL/GenBank/DDBJ databases">
        <authorList>
            <person name="Pierce J."/>
            <person name="Bernstein H."/>
        </authorList>
    </citation>
    <scope>NUCLEOTIDE SEQUENCE</scope>
    <source>
        <strain evidence="2">20793-3</strain>
    </source>
</reference>
<evidence type="ECO:0000313" key="2">
    <source>
        <dbReference type="EMBL" id="OCR31867.1"/>
    </source>
</evidence>
<evidence type="ECO:0000313" key="3">
    <source>
        <dbReference type="Proteomes" id="UP000093197"/>
    </source>
</evidence>
<protein>
    <submittedName>
        <fullName evidence="1">Uncharacterized protein</fullName>
    </submittedName>
</protein>
<proteinExistence type="predicted"/>
<evidence type="ECO:0000313" key="1">
    <source>
        <dbReference type="EMBL" id="KAA4996496.1"/>
    </source>
</evidence>